<proteinExistence type="predicted"/>
<sequence>MKDFEPRLTKSIEGQPPSSEIRRRLKEEGRPVCVAFSGGKDCIAATLALMAEGIDVRPAHLYLIPGKEPMTALGFVEDSLNRLEDQLGVEIRRYPHPSLYRWINNCMFQPPARVSTIQAAQFPDVTYEEMWTAIREDLGLDENTWIADGVRAADSIVRRASIKKHGAMKPGSRKVSPIYDWLQGSVYDYIKMHDIDLPIDYDLFDRSFDGLDYRFIKPIKDKLPDDYEQIKQWFPLIDLEILRNEL</sequence>
<comment type="caution">
    <text evidence="2">The sequence shown here is derived from an EMBL/GenBank/DDBJ whole genome shotgun (WGS) entry which is preliminary data.</text>
</comment>
<dbReference type="EMBL" id="JAVBIB010000019">
    <property type="protein sequence ID" value="MDV2420207.1"/>
    <property type="molecule type" value="Genomic_DNA"/>
</dbReference>
<dbReference type="RefSeq" id="WP_316993798.1">
    <property type="nucleotide sequence ID" value="NZ_JAVBIB010000019.1"/>
</dbReference>
<protein>
    <submittedName>
        <fullName evidence="2">Phosphoadenosine phosphosulfate reductase family protein</fullName>
    </submittedName>
</protein>
<dbReference type="InterPro" id="IPR014729">
    <property type="entry name" value="Rossmann-like_a/b/a_fold"/>
</dbReference>
<dbReference type="Pfam" id="PF01507">
    <property type="entry name" value="PAPS_reduct"/>
    <property type="match status" value="1"/>
</dbReference>
<dbReference type="GO" id="GO:0003824">
    <property type="term" value="F:catalytic activity"/>
    <property type="evidence" value="ECO:0007669"/>
    <property type="project" value="InterPro"/>
</dbReference>
<accession>A0AAE4NL89</accession>
<evidence type="ECO:0000313" key="3">
    <source>
        <dbReference type="Proteomes" id="UP001185706"/>
    </source>
</evidence>
<reference evidence="2" key="1">
    <citation type="submission" date="2023-08" db="EMBL/GenBank/DDBJ databases">
        <title>Genomic characterization of the C. tuberculostearicum species complex, a ubiquitous member of the human skin microbiome.</title>
        <authorList>
            <person name="Ahmed N."/>
            <person name="Deming C."/>
            <person name="Conlan S."/>
            <person name="Segre J."/>
        </authorList>
    </citation>
    <scope>NUCLEOTIDE SEQUENCE</scope>
    <source>
        <strain evidence="2">CTNIH22</strain>
    </source>
</reference>
<organism evidence="2 3">
    <name type="scientific">Corynebacterium tuberculostearicum</name>
    <dbReference type="NCBI Taxonomy" id="38304"/>
    <lineage>
        <taxon>Bacteria</taxon>
        <taxon>Bacillati</taxon>
        <taxon>Actinomycetota</taxon>
        <taxon>Actinomycetes</taxon>
        <taxon>Mycobacteriales</taxon>
        <taxon>Corynebacteriaceae</taxon>
        <taxon>Corynebacterium</taxon>
    </lineage>
</organism>
<evidence type="ECO:0000259" key="1">
    <source>
        <dbReference type="Pfam" id="PF01507"/>
    </source>
</evidence>
<evidence type="ECO:0000313" key="2">
    <source>
        <dbReference type="EMBL" id="MDV2420207.1"/>
    </source>
</evidence>
<feature type="domain" description="Phosphoadenosine phosphosulphate reductase" evidence="1">
    <location>
        <begin position="32"/>
        <end position="197"/>
    </location>
</feature>
<dbReference type="InterPro" id="IPR002500">
    <property type="entry name" value="PAPS_reduct_dom"/>
</dbReference>
<dbReference type="Proteomes" id="UP001185706">
    <property type="component" value="Unassembled WGS sequence"/>
</dbReference>
<gene>
    <name evidence="2" type="ORF">RAE03_10575</name>
</gene>
<name>A0AAE4NL89_9CORY</name>
<dbReference type="AlphaFoldDB" id="A0AAE4NL89"/>
<dbReference type="SUPFAM" id="SSF52402">
    <property type="entry name" value="Adenine nucleotide alpha hydrolases-like"/>
    <property type="match status" value="1"/>
</dbReference>
<dbReference type="Gene3D" id="3.40.50.620">
    <property type="entry name" value="HUPs"/>
    <property type="match status" value="1"/>
</dbReference>